<evidence type="ECO:0000313" key="3">
    <source>
        <dbReference type="Proteomes" id="UP000317835"/>
    </source>
</evidence>
<feature type="region of interest" description="Disordered" evidence="1">
    <location>
        <begin position="86"/>
        <end position="115"/>
    </location>
</feature>
<dbReference type="KEGG" id="tpla:ElP_67580"/>
<name>A0A518HD65_9BACT</name>
<dbReference type="AlphaFoldDB" id="A0A518HD65"/>
<sequence length="145" mass="16089">MAYWFAGFFAKPAVDAPGELPEDAAWRVVESPFSGVGLRMPDLLDARPEVVRVLELARGLGIDRAEDWIFLVYTCFGGRVDSVFGLGRRGSRDFGPIEEDDELGKNPAEERPTSRASLDLMAAFGVAEEDARDFAPFRRGYWGEV</sequence>
<organism evidence="2 3">
    <name type="scientific">Tautonia plasticadhaerens</name>
    <dbReference type="NCBI Taxonomy" id="2527974"/>
    <lineage>
        <taxon>Bacteria</taxon>
        <taxon>Pseudomonadati</taxon>
        <taxon>Planctomycetota</taxon>
        <taxon>Planctomycetia</taxon>
        <taxon>Isosphaerales</taxon>
        <taxon>Isosphaeraceae</taxon>
        <taxon>Tautonia</taxon>
    </lineage>
</organism>
<dbReference type="RefSeq" id="WP_145277587.1">
    <property type="nucleotide sequence ID" value="NZ_CP036426.1"/>
</dbReference>
<evidence type="ECO:0000313" key="2">
    <source>
        <dbReference type="EMBL" id="QDV38801.1"/>
    </source>
</evidence>
<dbReference type="EMBL" id="CP036426">
    <property type="protein sequence ID" value="QDV38801.1"/>
    <property type="molecule type" value="Genomic_DNA"/>
</dbReference>
<gene>
    <name evidence="2" type="ORF">ElP_67580</name>
</gene>
<proteinExistence type="predicted"/>
<protein>
    <submittedName>
        <fullName evidence="2">Uncharacterized protein</fullName>
    </submittedName>
</protein>
<feature type="compositionally biased region" description="Basic and acidic residues" evidence="1">
    <location>
        <begin position="103"/>
        <end position="113"/>
    </location>
</feature>
<keyword evidence="3" id="KW-1185">Reference proteome</keyword>
<dbReference type="Proteomes" id="UP000317835">
    <property type="component" value="Chromosome"/>
</dbReference>
<dbReference type="OrthoDB" id="6699420at2"/>
<evidence type="ECO:0000256" key="1">
    <source>
        <dbReference type="SAM" id="MobiDB-lite"/>
    </source>
</evidence>
<accession>A0A518HD65</accession>
<reference evidence="2 3" key="1">
    <citation type="submission" date="2019-02" db="EMBL/GenBank/DDBJ databases">
        <title>Deep-cultivation of Planctomycetes and their phenomic and genomic characterization uncovers novel biology.</title>
        <authorList>
            <person name="Wiegand S."/>
            <person name="Jogler M."/>
            <person name="Boedeker C."/>
            <person name="Pinto D."/>
            <person name="Vollmers J."/>
            <person name="Rivas-Marin E."/>
            <person name="Kohn T."/>
            <person name="Peeters S.H."/>
            <person name="Heuer A."/>
            <person name="Rast P."/>
            <person name="Oberbeckmann S."/>
            <person name="Bunk B."/>
            <person name="Jeske O."/>
            <person name="Meyerdierks A."/>
            <person name="Storesund J.E."/>
            <person name="Kallscheuer N."/>
            <person name="Luecker S."/>
            <person name="Lage O.M."/>
            <person name="Pohl T."/>
            <person name="Merkel B.J."/>
            <person name="Hornburger P."/>
            <person name="Mueller R.-W."/>
            <person name="Bruemmer F."/>
            <person name="Labrenz M."/>
            <person name="Spormann A.M."/>
            <person name="Op den Camp H."/>
            <person name="Overmann J."/>
            <person name="Amann R."/>
            <person name="Jetten M.S.M."/>
            <person name="Mascher T."/>
            <person name="Medema M.H."/>
            <person name="Devos D.P."/>
            <person name="Kaster A.-K."/>
            <person name="Ovreas L."/>
            <person name="Rohde M."/>
            <person name="Galperin M.Y."/>
            <person name="Jogler C."/>
        </authorList>
    </citation>
    <scope>NUCLEOTIDE SEQUENCE [LARGE SCALE GENOMIC DNA]</scope>
    <source>
        <strain evidence="2 3">ElP</strain>
    </source>
</reference>